<dbReference type="EMBL" id="FNJJ01000004">
    <property type="protein sequence ID" value="SDP55041.1"/>
    <property type="molecule type" value="Genomic_DNA"/>
</dbReference>
<name>A0A1H0TMG4_9GAMM</name>
<reference evidence="3" key="1">
    <citation type="submission" date="2016-10" db="EMBL/GenBank/DDBJ databases">
        <authorList>
            <person name="Varghese N."/>
            <person name="Submissions S."/>
        </authorList>
    </citation>
    <scope>NUCLEOTIDE SEQUENCE [LARGE SCALE GENOMIC DNA]</scope>
    <source>
        <strain evidence="3">JCM 18416</strain>
    </source>
</reference>
<dbReference type="InterPro" id="IPR005212">
    <property type="entry name" value="EvaA-like"/>
</dbReference>
<evidence type="ECO:0000313" key="2">
    <source>
        <dbReference type="EMBL" id="SDP55041.1"/>
    </source>
</evidence>
<dbReference type="GeneID" id="300931316"/>
<feature type="domain" description="dTDP-4-dehydro-6-deoxy-alpha-D-glucopyranose 2,3-dehydratase" evidence="1">
    <location>
        <begin position="25"/>
        <end position="211"/>
    </location>
</feature>
<dbReference type="RefSeq" id="WP_167358707.1">
    <property type="nucleotide sequence ID" value="NZ_FNJJ01000004.1"/>
</dbReference>
<accession>A0A1H0TMG4</accession>
<proteinExistence type="predicted"/>
<dbReference type="Gene3D" id="3.90.79.40">
    <property type="entry name" value="EvaA sugar 2,3-dehydratase subunit"/>
    <property type="match status" value="2"/>
</dbReference>
<dbReference type="InterPro" id="IPR038153">
    <property type="entry name" value="EvaA-like_sf"/>
</dbReference>
<organism evidence="2 3">
    <name type="scientific">Ectopseudomonas guguanensis</name>
    <dbReference type="NCBI Taxonomy" id="1198456"/>
    <lineage>
        <taxon>Bacteria</taxon>
        <taxon>Pseudomonadati</taxon>
        <taxon>Pseudomonadota</taxon>
        <taxon>Gammaproteobacteria</taxon>
        <taxon>Pseudomonadales</taxon>
        <taxon>Pseudomonadaceae</taxon>
        <taxon>Ectopseudomonas</taxon>
    </lineage>
</organism>
<dbReference type="GO" id="GO:0016829">
    <property type="term" value="F:lyase activity"/>
    <property type="evidence" value="ECO:0007669"/>
    <property type="project" value="InterPro"/>
</dbReference>
<evidence type="ECO:0000313" key="3">
    <source>
        <dbReference type="Proteomes" id="UP000199460"/>
    </source>
</evidence>
<dbReference type="Proteomes" id="UP000199460">
    <property type="component" value="Unassembled WGS sequence"/>
</dbReference>
<gene>
    <name evidence="2" type="ORF">SAMN05216213_104213</name>
</gene>
<dbReference type="Pfam" id="PF03559">
    <property type="entry name" value="Hexose_dehydrat"/>
    <property type="match status" value="1"/>
</dbReference>
<keyword evidence="3" id="KW-1185">Reference proteome</keyword>
<evidence type="ECO:0000259" key="1">
    <source>
        <dbReference type="Pfam" id="PF03559"/>
    </source>
</evidence>
<protein>
    <submittedName>
        <fullName evidence="2">NDP-hexose 2,3-dehydratase</fullName>
    </submittedName>
</protein>
<dbReference type="AlphaFoldDB" id="A0A1H0TMG4"/>
<sequence>MSNYTPETQKKIADREIIDSIEQLLNYKGTHQALSTTEPCVIDTGDWQINDLELLNTKSDYFRISLYKNETNATRFLITQCQPALVMLLLTEVEGKLCALLNIRYEPGLIDSVNYTTTIQSTPNNYLRQHGGKETPFLEFVKNPQDYGTVLFDTENYDWGDLYILKRKRYLIIKINNYVAPPSGFFWVTRQTLVQMATQDQLITNDLRVCIPLLDIETPASIPGEVSLDKAQKTIAKLPFNYETFDSEGIHIRFFRARTRAREVATWTQPLLAGYKSRQINLIFKENAGSRQYALTRASQIGLLGRTVWFPAEVAAADVCSSVCTSAEGGRFWRHAIHIQLLRLTTDINAADENEKIVWVSEKQLLDMIATPLATSLELRMALSLVDLTA</sequence>